<organism evidence="1 2">
    <name type="scientific">Larinioides sclopetarius</name>
    <dbReference type="NCBI Taxonomy" id="280406"/>
    <lineage>
        <taxon>Eukaryota</taxon>
        <taxon>Metazoa</taxon>
        <taxon>Ecdysozoa</taxon>
        <taxon>Arthropoda</taxon>
        <taxon>Chelicerata</taxon>
        <taxon>Arachnida</taxon>
        <taxon>Araneae</taxon>
        <taxon>Araneomorphae</taxon>
        <taxon>Entelegynae</taxon>
        <taxon>Araneoidea</taxon>
        <taxon>Araneidae</taxon>
        <taxon>Larinioides</taxon>
    </lineage>
</organism>
<dbReference type="GO" id="GO:0003676">
    <property type="term" value="F:nucleic acid binding"/>
    <property type="evidence" value="ECO:0007669"/>
    <property type="project" value="InterPro"/>
</dbReference>
<proteinExistence type="predicted"/>
<comment type="caution">
    <text evidence="1">The sequence shown here is derived from an EMBL/GenBank/DDBJ whole genome shotgun (WGS) entry which is preliminary data.</text>
</comment>
<name>A0AAV2BFR1_9ARAC</name>
<dbReference type="InterPro" id="IPR036397">
    <property type="entry name" value="RNaseH_sf"/>
</dbReference>
<dbReference type="Gene3D" id="3.30.420.10">
    <property type="entry name" value="Ribonuclease H-like superfamily/Ribonuclease H"/>
    <property type="match status" value="1"/>
</dbReference>
<keyword evidence="2" id="KW-1185">Reference proteome</keyword>
<protein>
    <recommendedName>
        <fullName evidence="3">Transposase</fullName>
    </recommendedName>
</protein>
<dbReference type="PANTHER" id="PTHR47326">
    <property type="entry name" value="TRANSPOSABLE ELEMENT TC3 TRANSPOSASE-LIKE PROTEIN"/>
    <property type="match status" value="1"/>
</dbReference>
<sequence length="75" mass="8550">MVSGTAVVPPLRNVWFQHDGAPAHKTSPVKQYLVKEFGNQIIGYGCFEEWPPHSPDLTPLDFFLWGYLKQQVYAT</sequence>
<evidence type="ECO:0000313" key="1">
    <source>
        <dbReference type="EMBL" id="CAL1294666.1"/>
    </source>
</evidence>
<evidence type="ECO:0008006" key="3">
    <source>
        <dbReference type="Google" id="ProtNLM"/>
    </source>
</evidence>
<dbReference type="PANTHER" id="PTHR47326:SF1">
    <property type="entry name" value="HTH PSQ-TYPE DOMAIN-CONTAINING PROTEIN"/>
    <property type="match status" value="1"/>
</dbReference>
<gene>
    <name evidence="1" type="ORF">LARSCL_LOCUS18856</name>
</gene>
<accession>A0AAV2BFR1</accession>
<feature type="non-terminal residue" evidence="1">
    <location>
        <position position="75"/>
    </location>
</feature>
<evidence type="ECO:0000313" key="2">
    <source>
        <dbReference type="Proteomes" id="UP001497382"/>
    </source>
</evidence>
<dbReference type="Proteomes" id="UP001497382">
    <property type="component" value="Unassembled WGS sequence"/>
</dbReference>
<reference evidence="1 2" key="1">
    <citation type="submission" date="2024-04" db="EMBL/GenBank/DDBJ databases">
        <authorList>
            <person name="Rising A."/>
            <person name="Reimegard J."/>
            <person name="Sonavane S."/>
            <person name="Akerstrom W."/>
            <person name="Nylinder S."/>
            <person name="Hedman E."/>
            <person name="Kallberg Y."/>
        </authorList>
    </citation>
    <scope>NUCLEOTIDE SEQUENCE [LARGE SCALE GENOMIC DNA]</scope>
</reference>
<dbReference type="AlphaFoldDB" id="A0AAV2BFR1"/>
<dbReference type="EMBL" id="CAXIEN010000351">
    <property type="protein sequence ID" value="CAL1294666.1"/>
    <property type="molecule type" value="Genomic_DNA"/>
</dbReference>